<reference evidence="1" key="1">
    <citation type="journal article" date="2018" name="Genome Biol. Evol.">
        <title>Genomics and development of Lentinus tigrinus, a white-rot wood-decaying mushroom with dimorphic fruiting bodies.</title>
        <authorList>
            <person name="Wu B."/>
            <person name="Xu Z."/>
            <person name="Knudson A."/>
            <person name="Carlson A."/>
            <person name="Chen N."/>
            <person name="Kovaka S."/>
            <person name="LaButti K."/>
            <person name="Lipzen A."/>
            <person name="Pennachio C."/>
            <person name="Riley R."/>
            <person name="Schakwitz W."/>
            <person name="Umezawa K."/>
            <person name="Ohm R.A."/>
            <person name="Grigoriev I.V."/>
            <person name="Nagy L.G."/>
            <person name="Gibbons J."/>
            <person name="Hibbett D."/>
        </authorList>
    </citation>
    <scope>NUCLEOTIDE SEQUENCE [LARGE SCALE GENOMIC DNA]</scope>
    <source>
        <strain evidence="1">ALCF2SS1-6</strain>
    </source>
</reference>
<keyword evidence="2" id="KW-1185">Reference proteome</keyword>
<protein>
    <submittedName>
        <fullName evidence="1">Uncharacterized protein</fullName>
    </submittedName>
</protein>
<sequence length="101" mass="9904">MTYIWGGGVHDEIKGGGGGGGCAGASTGGCDEGVDVVRYVPTDMQETRMSKKADRAHEQLDISEPATVSAKTSAKAVVALADGVGDGGGCDMSGVGTGQAA</sequence>
<gene>
    <name evidence="1" type="ORF">L227DRAFT_561479</name>
</gene>
<dbReference type="EMBL" id="ML122256">
    <property type="protein sequence ID" value="RPD63321.1"/>
    <property type="molecule type" value="Genomic_DNA"/>
</dbReference>
<evidence type="ECO:0000313" key="2">
    <source>
        <dbReference type="Proteomes" id="UP000313359"/>
    </source>
</evidence>
<proteinExistence type="predicted"/>
<dbReference type="Proteomes" id="UP000313359">
    <property type="component" value="Unassembled WGS sequence"/>
</dbReference>
<evidence type="ECO:0000313" key="1">
    <source>
        <dbReference type="EMBL" id="RPD63321.1"/>
    </source>
</evidence>
<accession>A0A5C2SI04</accession>
<name>A0A5C2SI04_9APHY</name>
<organism evidence="1 2">
    <name type="scientific">Lentinus tigrinus ALCF2SS1-6</name>
    <dbReference type="NCBI Taxonomy" id="1328759"/>
    <lineage>
        <taxon>Eukaryota</taxon>
        <taxon>Fungi</taxon>
        <taxon>Dikarya</taxon>
        <taxon>Basidiomycota</taxon>
        <taxon>Agaricomycotina</taxon>
        <taxon>Agaricomycetes</taxon>
        <taxon>Polyporales</taxon>
        <taxon>Polyporaceae</taxon>
        <taxon>Lentinus</taxon>
    </lineage>
</organism>
<dbReference type="AlphaFoldDB" id="A0A5C2SI04"/>